<gene>
    <name evidence="7" type="ORF">ESN35_07290</name>
</gene>
<dbReference type="NCBIfam" id="NF033546">
    <property type="entry name" value="transpos_IS21"/>
    <property type="match status" value="1"/>
</dbReference>
<keyword evidence="4" id="KW-0233">DNA recombination</keyword>
<evidence type="ECO:0000256" key="4">
    <source>
        <dbReference type="ARBA" id="ARBA00023172"/>
    </source>
</evidence>
<dbReference type="InterPro" id="IPR054353">
    <property type="entry name" value="IstA-like_C"/>
</dbReference>
<dbReference type="GO" id="GO:0006310">
    <property type="term" value="P:DNA recombination"/>
    <property type="evidence" value="ECO:0007669"/>
    <property type="project" value="UniProtKB-KW"/>
</dbReference>
<evidence type="ECO:0000259" key="6">
    <source>
        <dbReference type="PROSITE" id="PS50994"/>
    </source>
</evidence>
<proteinExistence type="inferred from homology"/>
<dbReference type="AlphaFoldDB" id="A0A4P6DT98"/>
<dbReference type="PROSITE" id="PS50531">
    <property type="entry name" value="HTH_IS21"/>
    <property type="match status" value="1"/>
</dbReference>
<dbReference type="SUPFAM" id="SSF46689">
    <property type="entry name" value="Homeodomain-like"/>
    <property type="match status" value="1"/>
</dbReference>
<dbReference type="PROSITE" id="PS50994">
    <property type="entry name" value="INTEGRASE"/>
    <property type="match status" value="1"/>
</dbReference>
<keyword evidence="3" id="KW-0238">DNA-binding</keyword>
<comment type="similarity">
    <text evidence="1">Belongs to the transposase IS21/IS408/IS1162 family.</text>
</comment>
<dbReference type="GO" id="GO:0015074">
    <property type="term" value="P:DNA integration"/>
    <property type="evidence" value="ECO:0007669"/>
    <property type="project" value="InterPro"/>
</dbReference>
<dbReference type="InterPro" id="IPR036397">
    <property type="entry name" value="RNaseH_sf"/>
</dbReference>
<dbReference type="InterPro" id="IPR001584">
    <property type="entry name" value="Integrase_cat-core"/>
</dbReference>
<dbReference type="InterPro" id="IPR009057">
    <property type="entry name" value="Homeodomain-like_sf"/>
</dbReference>
<dbReference type="Pfam" id="PF22483">
    <property type="entry name" value="Mu-transpos_C_2"/>
    <property type="match status" value="1"/>
</dbReference>
<dbReference type="PANTHER" id="PTHR35004:SF8">
    <property type="entry name" value="TRANSPOSASE RV3428C-RELATED"/>
    <property type="match status" value="1"/>
</dbReference>
<dbReference type="KEGG" id="bgx:ESN35_07290"/>
<dbReference type="InterPro" id="IPR017894">
    <property type="entry name" value="HTH_IS21_transposase_type"/>
</dbReference>
<dbReference type="GO" id="GO:0003677">
    <property type="term" value="F:DNA binding"/>
    <property type="evidence" value="ECO:0007669"/>
    <property type="project" value="UniProtKB-KW"/>
</dbReference>
<protein>
    <submittedName>
        <fullName evidence="7">IS21 family transposase</fullName>
    </submittedName>
</protein>
<dbReference type="GO" id="GO:0032196">
    <property type="term" value="P:transposition"/>
    <property type="evidence" value="ECO:0007669"/>
    <property type="project" value="UniProtKB-KW"/>
</dbReference>
<evidence type="ECO:0000313" key="7">
    <source>
        <dbReference type="EMBL" id="QAY33231.1"/>
    </source>
</evidence>
<evidence type="ECO:0000256" key="2">
    <source>
        <dbReference type="ARBA" id="ARBA00022578"/>
    </source>
</evidence>
<evidence type="ECO:0000313" key="8">
    <source>
        <dbReference type="Proteomes" id="UP000293589"/>
    </source>
</evidence>
<feature type="domain" description="Integrase catalytic" evidence="6">
    <location>
        <begin position="122"/>
        <end position="294"/>
    </location>
</feature>
<dbReference type="PANTHER" id="PTHR35004">
    <property type="entry name" value="TRANSPOSASE RV3428C-RELATED"/>
    <property type="match status" value="1"/>
</dbReference>
<keyword evidence="2" id="KW-0815">Transposition</keyword>
<organism evidence="7 8">
    <name type="scientific">Bifidobacterium pullorum subsp. gallinarum</name>
    <dbReference type="NCBI Taxonomy" id="78344"/>
    <lineage>
        <taxon>Bacteria</taxon>
        <taxon>Bacillati</taxon>
        <taxon>Actinomycetota</taxon>
        <taxon>Actinomycetes</taxon>
        <taxon>Bifidobacteriales</taxon>
        <taxon>Bifidobacteriaceae</taxon>
        <taxon>Bifidobacterium</taxon>
    </lineage>
</organism>
<evidence type="ECO:0000256" key="3">
    <source>
        <dbReference type="ARBA" id="ARBA00023125"/>
    </source>
</evidence>
<dbReference type="SUPFAM" id="SSF53098">
    <property type="entry name" value="Ribonuclease H-like"/>
    <property type="match status" value="1"/>
</dbReference>
<name>A0A4P6DT98_9BIFI</name>
<dbReference type="Gene3D" id="3.30.420.10">
    <property type="entry name" value="Ribonuclease H-like superfamily/Ribonuclease H"/>
    <property type="match status" value="1"/>
</dbReference>
<reference evidence="7 8" key="1">
    <citation type="submission" date="2019-01" db="EMBL/GenBank/DDBJ databases">
        <title>Complete genome sequence of Bifidobacterium gallinarum CACC 514.</title>
        <authorList>
            <person name="Jung M."/>
        </authorList>
    </citation>
    <scope>NUCLEOTIDE SEQUENCE [LARGE SCALE GENOMIC DNA]</scope>
    <source>
        <strain evidence="7 8">CACC 514</strain>
    </source>
</reference>
<dbReference type="RefSeq" id="WP_129237743.1">
    <property type="nucleotide sequence ID" value="NZ_CP035464.1"/>
</dbReference>
<evidence type="ECO:0000259" key="5">
    <source>
        <dbReference type="PROSITE" id="PS50531"/>
    </source>
</evidence>
<sequence>MPKVQSIRRRRMNGESIASIARSENVSEPTVRKYLKAGDLSPRPPVKRKHAESVIDRYVPVIEQWLAEDRCTWRKQRHTATRIWERLRDEYGAEVSLSTVTRKVAQLRREFAAEREAGYLDLVWHPGEAQADFGEVDVRFRGEVSRMRHFVLDFPYSNVGPSQLMPGENAECACQALRDIFEWLGGVPPRIVFDNAAGVGRRMFERVRLTRLFQSFQAHYGFEYVFCNAYAGHEKGGVESRVGAVRRKLFVPVPSVWSMPAFNIRLLERCLALGDKDHYRKGGRETDLFAEDRKALLALPETRFDVVTWKRMKADKYGIVTVEGRHRYAAGPEHAGRELIVGLRAFEVELLDASGARITTHPRAYGDNPTSSDDPSLQIGLLCNRPGAWPNSQVREALPDPLREWLDGQARAVLAEGLRTLRQAERESGWANAVAAMAEILETTGGIDRAGVCLAAARHAAGTEPVAYDEPVDLTEYDLAFAGREDNA</sequence>
<accession>A0A4P6DT98</accession>
<evidence type="ECO:0000256" key="1">
    <source>
        <dbReference type="ARBA" id="ARBA00009277"/>
    </source>
</evidence>
<dbReference type="InterPro" id="IPR012337">
    <property type="entry name" value="RNaseH-like_sf"/>
</dbReference>
<dbReference type="Proteomes" id="UP000293589">
    <property type="component" value="Chromosome"/>
</dbReference>
<dbReference type="EMBL" id="CP035464">
    <property type="protein sequence ID" value="QAY33231.1"/>
    <property type="molecule type" value="Genomic_DNA"/>
</dbReference>
<feature type="domain" description="HTH IS21-type" evidence="5">
    <location>
        <begin position="2"/>
        <end position="66"/>
    </location>
</feature>